<accession>A0A915HYF9</accession>
<sequence>MRKVKFLEITSMMDINSNPTPIQKIGRGLGEAAIIFTNFIREFADKFNAKKLRRKTNATQETSFKLRAEISANVLIVIVKLAAVFSGGVADSQEISFTVDFAPVMTDSTDETFSNFLPNKLAQLLLFSTVELHRNDGQVGSCSTDWWRRWCSVGA</sequence>
<organism evidence="1 2">
    <name type="scientific">Romanomermis culicivorax</name>
    <name type="common">Nematode worm</name>
    <dbReference type="NCBI Taxonomy" id="13658"/>
    <lineage>
        <taxon>Eukaryota</taxon>
        <taxon>Metazoa</taxon>
        <taxon>Ecdysozoa</taxon>
        <taxon>Nematoda</taxon>
        <taxon>Enoplea</taxon>
        <taxon>Dorylaimia</taxon>
        <taxon>Mermithida</taxon>
        <taxon>Mermithoidea</taxon>
        <taxon>Mermithidae</taxon>
        <taxon>Romanomermis</taxon>
    </lineage>
</organism>
<reference evidence="2" key="1">
    <citation type="submission" date="2022-11" db="UniProtKB">
        <authorList>
            <consortium name="WormBaseParasite"/>
        </authorList>
    </citation>
    <scope>IDENTIFICATION</scope>
</reference>
<evidence type="ECO:0000313" key="2">
    <source>
        <dbReference type="WBParaSite" id="nRc.2.0.1.t06930-RA"/>
    </source>
</evidence>
<proteinExistence type="predicted"/>
<dbReference type="WBParaSite" id="nRc.2.0.1.t06930-RA">
    <property type="protein sequence ID" value="nRc.2.0.1.t06930-RA"/>
    <property type="gene ID" value="nRc.2.0.1.g06930"/>
</dbReference>
<protein>
    <submittedName>
        <fullName evidence="2">Uncharacterized protein</fullName>
    </submittedName>
</protein>
<dbReference type="AlphaFoldDB" id="A0A915HYF9"/>
<name>A0A915HYF9_ROMCU</name>
<dbReference type="Proteomes" id="UP000887565">
    <property type="component" value="Unplaced"/>
</dbReference>
<evidence type="ECO:0000313" key="1">
    <source>
        <dbReference type="Proteomes" id="UP000887565"/>
    </source>
</evidence>
<keyword evidence="1" id="KW-1185">Reference proteome</keyword>